<dbReference type="RefSeq" id="WP_093849298.1">
    <property type="nucleotide sequence ID" value="NZ_FOSG01000006.1"/>
</dbReference>
<keyword evidence="5" id="KW-0804">Transcription</keyword>
<dbReference type="GO" id="GO:0006355">
    <property type="term" value="P:regulation of DNA-templated transcription"/>
    <property type="evidence" value="ECO:0007669"/>
    <property type="project" value="InterPro"/>
</dbReference>
<protein>
    <submittedName>
        <fullName evidence="8">DNA-binding transcriptional activator of the SARP family</fullName>
    </submittedName>
</protein>
<dbReference type="CDD" id="cd15831">
    <property type="entry name" value="BTAD"/>
    <property type="match status" value="1"/>
</dbReference>
<evidence type="ECO:0000256" key="6">
    <source>
        <dbReference type="PROSITE-ProRule" id="PRU01091"/>
    </source>
</evidence>
<dbReference type="GO" id="GO:0000160">
    <property type="term" value="P:phosphorelay signal transduction system"/>
    <property type="evidence" value="ECO:0007669"/>
    <property type="project" value="UniProtKB-KW"/>
</dbReference>
<dbReference type="Pfam" id="PF00486">
    <property type="entry name" value="Trans_reg_C"/>
    <property type="match status" value="1"/>
</dbReference>
<keyword evidence="9" id="KW-1185">Reference proteome</keyword>
<evidence type="ECO:0000313" key="8">
    <source>
        <dbReference type="EMBL" id="SFK44689.1"/>
    </source>
</evidence>
<dbReference type="Gene3D" id="1.25.40.10">
    <property type="entry name" value="Tetratricopeptide repeat domain"/>
    <property type="match status" value="1"/>
</dbReference>
<dbReference type="GO" id="GO:0003677">
    <property type="term" value="F:DNA binding"/>
    <property type="evidence" value="ECO:0007669"/>
    <property type="project" value="UniProtKB-UniRule"/>
</dbReference>
<evidence type="ECO:0000256" key="2">
    <source>
        <dbReference type="ARBA" id="ARBA00023012"/>
    </source>
</evidence>
<dbReference type="EMBL" id="FOSG01000006">
    <property type="protein sequence ID" value="SFK44689.1"/>
    <property type="molecule type" value="Genomic_DNA"/>
</dbReference>
<dbReference type="InterPro" id="IPR001867">
    <property type="entry name" value="OmpR/PhoB-type_DNA-bd"/>
</dbReference>
<keyword evidence="4 6" id="KW-0238">DNA-binding</keyword>
<dbReference type="SMART" id="SM01043">
    <property type="entry name" value="BTAD"/>
    <property type="match status" value="1"/>
</dbReference>
<proteinExistence type="inferred from homology"/>
<comment type="similarity">
    <text evidence="1">Belongs to the AfsR/DnrI/RedD regulatory family.</text>
</comment>
<keyword evidence="2" id="KW-0902">Two-component regulatory system</keyword>
<evidence type="ECO:0000256" key="4">
    <source>
        <dbReference type="ARBA" id="ARBA00023125"/>
    </source>
</evidence>
<evidence type="ECO:0000259" key="7">
    <source>
        <dbReference type="PROSITE" id="PS51755"/>
    </source>
</evidence>
<dbReference type="PANTHER" id="PTHR35807">
    <property type="entry name" value="TRANSCRIPTIONAL REGULATOR REDD-RELATED"/>
    <property type="match status" value="1"/>
</dbReference>
<dbReference type="InterPro" id="IPR036388">
    <property type="entry name" value="WH-like_DNA-bd_sf"/>
</dbReference>
<keyword evidence="3" id="KW-0805">Transcription regulation</keyword>
<evidence type="ECO:0000256" key="5">
    <source>
        <dbReference type="ARBA" id="ARBA00023163"/>
    </source>
</evidence>
<feature type="domain" description="OmpR/PhoB-type" evidence="7">
    <location>
        <begin position="1"/>
        <end position="97"/>
    </location>
</feature>
<sequence length="261" mass="29347">MLNFSILGALEIRTPGGQVEIPGDLQRTLVQVLLAGEGRHLSGETLVEEVWGSAPPGNQTNALQAHISRIRRRLRALEPERRPSRLVTNPAGYRLVVEDGELDAANFVRDVQRAEEMLLSDPAGASRLLRSALAMWRGPVFGDLPGGPMCRMVAVRYEEHRLWAMELYFDAELSLGRHKGILAQLRETHIDHPLRERFCEQLMVALYRSGRQVDALATYRNMWKRLSEELGVQPSPSLRRVEHAILSHDPVLTAADATLRQ</sequence>
<dbReference type="InterPro" id="IPR005158">
    <property type="entry name" value="BTAD"/>
</dbReference>
<gene>
    <name evidence="8" type="ORF">SAMN05192584_10668</name>
</gene>
<evidence type="ECO:0000256" key="1">
    <source>
        <dbReference type="ARBA" id="ARBA00005820"/>
    </source>
</evidence>
<dbReference type="InterPro" id="IPR011990">
    <property type="entry name" value="TPR-like_helical_dom_sf"/>
</dbReference>
<dbReference type="Pfam" id="PF03704">
    <property type="entry name" value="BTAD"/>
    <property type="match status" value="1"/>
</dbReference>
<dbReference type="InterPro" id="IPR016032">
    <property type="entry name" value="Sig_transdc_resp-reg_C-effctor"/>
</dbReference>
<evidence type="ECO:0000313" key="9">
    <source>
        <dbReference type="Proteomes" id="UP000198928"/>
    </source>
</evidence>
<dbReference type="Proteomes" id="UP000198928">
    <property type="component" value="Unassembled WGS sequence"/>
</dbReference>
<dbReference type="Gene3D" id="1.10.10.10">
    <property type="entry name" value="Winged helix-like DNA-binding domain superfamily/Winged helix DNA-binding domain"/>
    <property type="match status" value="1"/>
</dbReference>
<name>A0A1I3ZMA9_9ACTN</name>
<dbReference type="AlphaFoldDB" id="A0A1I3ZMA9"/>
<dbReference type="PANTHER" id="PTHR35807:SF1">
    <property type="entry name" value="TRANSCRIPTIONAL REGULATOR REDD"/>
    <property type="match status" value="1"/>
</dbReference>
<evidence type="ECO:0000256" key="3">
    <source>
        <dbReference type="ARBA" id="ARBA00023015"/>
    </source>
</evidence>
<feature type="DNA-binding region" description="OmpR/PhoB-type" evidence="6">
    <location>
        <begin position="1"/>
        <end position="97"/>
    </location>
</feature>
<dbReference type="InterPro" id="IPR051677">
    <property type="entry name" value="AfsR-DnrI-RedD_regulator"/>
</dbReference>
<dbReference type="OrthoDB" id="4336084at2"/>
<reference evidence="9" key="1">
    <citation type="submission" date="2016-10" db="EMBL/GenBank/DDBJ databases">
        <authorList>
            <person name="Varghese N."/>
            <person name="Submissions S."/>
        </authorList>
    </citation>
    <scope>NUCLEOTIDE SEQUENCE [LARGE SCALE GENOMIC DNA]</scope>
    <source>
        <strain evidence="9">PL19</strain>
    </source>
</reference>
<dbReference type="SUPFAM" id="SSF46894">
    <property type="entry name" value="C-terminal effector domain of the bipartite response regulators"/>
    <property type="match status" value="1"/>
</dbReference>
<dbReference type="SMART" id="SM00862">
    <property type="entry name" value="Trans_reg_C"/>
    <property type="match status" value="1"/>
</dbReference>
<accession>A0A1I3ZMA9</accession>
<dbReference type="PROSITE" id="PS51755">
    <property type="entry name" value="OMPR_PHOB"/>
    <property type="match status" value="1"/>
</dbReference>
<organism evidence="8 9">
    <name type="scientific">Streptomyces pini</name>
    <dbReference type="NCBI Taxonomy" id="1520580"/>
    <lineage>
        <taxon>Bacteria</taxon>
        <taxon>Bacillati</taxon>
        <taxon>Actinomycetota</taxon>
        <taxon>Actinomycetes</taxon>
        <taxon>Kitasatosporales</taxon>
        <taxon>Streptomycetaceae</taxon>
        <taxon>Streptomyces</taxon>
    </lineage>
</organism>
<dbReference type="SUPFAM" id="SSF48452">
    <property type="entry name" value="TPR-like"/>
    <property type="match status" value="1"/>
</dbReference>